<dbReference type="InterPro" id="IPR002577">
    <property type="entry name" value="HTH_HxlR"/>
</dbReference>
<sequence>MNDDTNPQQTTSEHTQHNGILAKDCPFERLGGLLGGAWTLQVLWLLGEGGPLRFGNLRTSIEGVSPKVLTERLRRMENDGLVWRRYERQVPPKATYGLTEVGMELHCGIKQISKIADKLPPER</sequence>
<dbReference type="Gene3D" id="1.10.10.10">
    <property type="entry name" value="Winged helix-like DNA-binding domain superfamily/Winged helix DNA-binding domain"/>
    <property type="match status" value="1"/>
</dbReference>
<gene>
    <name evidence="5" type="ORF">C1H66_21490</name>
</gene>
<dbReference type="PANTHER" id="PTHR33204">
    <property type="entry name" value="TRANSCRIPTIONAL REGULATOR, MARR FAMILY"/>
    <property type="match status" value="1"/>
</dbReference>
<evidence type="ECO:0000313" key="5">
    <source>
        <dbReference type="EMBL" id="PMR66994.1"/>
    </source>
</evidence>
<evidence type="ECO:0000313" key="6">
    <source>
        <dbReference type="Proteomes" id="UP000235346"/>
    </source>
</evidence>
<comment type="caution">
    <text evidence="5">The sequence shown here is derived from an EMBL/GenBank/DDBJ whole genome shotgun (WGS) entry which is preliminary data.</text>
</comment>
<keyword evidence="3" id="KW-0804">Transcription</keyword>
<organism evidence="5 6">
    <name type="scientific">Halomonas heilongjiangensis</name>
    <dbReference type="NCBI Taxonomy" id="1387883"/>
    <lineage>
        <taxon>Bacteria</taxon>
        <taxon>Pseudomonadati</taxon>
        <taxon>Pseudomonadota</taxon>
        <taxon>Gammaproteobacteria</taxon>
        <taxon>Oceanospirillales</taxon>
        <taxon>Halomonadaceae</taxon>
        <taxon>Halomonas</taxon>
    </lineage>
</organism>
<dbReference type="EMBL" id="PNRE01000103">
    <property type="protein sequence ID" value="PMR66994.1"/>
    <property type="molecule type" value="Genomic_DNA"/>
</dbReference>
<keyword evidence="6" id="KW-1185">Reference proteome</keyword>
<keyword evidence="1" id="KW-0805">Transcription regulation</keyword>
<dbReference type="InterPro" id="IPR036390">
    <property type="entry name" value="WH_DNA-bd_sf"/>
</dbReference>
<dbReference type="SUPFAM" id="SSF46785">
    <property type="entry name" value="Winged helix' DNA-binding domain"/>
    <property type="match status" value="1"/>
</dbReference>
<feature type="domain" description="HTH hxlR-type" evidence="4">
    <location>
        <begin position="25"/>
        <end position="123"/>
    </location>
</feature>
<evidence type="ECO:0000256" key="1">
    <source>
        <dbReference type="ARBA" id="ARBA00023015"/>
    </source>
</evidence>
<dbReference type="InterPro" id="IPR036388">
    <property type="entry name" value="WH-like_DNA-bd_sf"/>
</dbReference>
<dbReference type="PROSITE" id="PS51118">
    <property type="entry name" value="HTH_HXLR"/>
    <property type="match status" value="1"/>
</dbReference>
<keyword evidence="2" id="KW-0238">DNA-binding</keyword>
<evidence type="ECO:0000256" key="3">
    <source>
        <dbReference type="ARBA" id="ARBA00023163"/>
    </source>
</evidence>
<proteinExistence type="predicted"/>
<evidence type="ECO:0000256" key="2">
    <source>
        <dbReference type="ARBA" id="ARBA00023125"/>
    </source>
</evidence>
<dbReference type="AlphaFoldDB" id="A0A2N7TFL9"/>
<accession>A0A2N7TFL9</accession>
<dbReference type="RefSeq" id="WP_102629911.1">
    <property type="nucleotide sequence ID" value="NZ_PDOH01000048.1"/>
</dbReference>
<dbReference type="OrthoDB" id="9807069at2"/>
<protein>
    <submittedName>
        <fullName evidence="5">Transcriptional regulator</fullName>
    </submittedName>
</protein>
<dbReference type="Proteomes" id="UP000235346">
    <property type="component" value="Unassembled WGS sequence"/>
</dbReference>
<name>A0A2N7TFL9_9GAMM</name>
<dbReference type="Pfam" id="PF01638">
    <property type="entry name" value="HxlR"/>
    <property type="match status" value="1"/>
</dbReference>
<reference evidence="5 6" key="1">
    <citation type="submission" date="2018-01" db="EMBL/GenBank/DDBJ databases">
        <title>Halomonas endophytica sp. nov., isolated from storage liquid in the stems of Populus euphratica.</title>
        <authorList>
            <person name="Chen C."/>
        </authorList>
    </citation>
    <scope>NUCLEOTIDE SEQUENCE [LARGE SCALE GENOMIC DNA]</scope>
    <source>
        <strain evidence="5 6">DSM 26881</strain>
    </source>
</reference>
<dbReference type="GO" id="GO:0003677">
    <property type="term" value="F:DNA binding"/>
    <property type="evidence" value="ECO:0007669"/>
    <property type="project" value="UniProtKB-KW"/>
</dbReference>
<evidence type="ECO:0000259" key="4">
    <source>
        <dbReference type="PROSITE" id="PS51118"/>
    </source>
</evidence>